<accession>A0A2K9LX88</accession>
<protein>
    <recommendedName>
        <fullName evidence="1">Rhodanese domain-containing protein</fullName>
    </recommendedName>
</protein>
<gene>
    <name evidence="2" type="ORF">SMONO_v1c00710</name>
</gene>
<organism evidence="2 3">
    <name type="scientific">Spiroplasma monobiae MQ-1</name>
    <dbReference type="NCBI Taxonomy" id="1336748"/>
    <lineage>
        <taxon>Bacteria</taxon>
        <taxon>Bacillati</taxon>
        <taxon>Mycoplasmatota</taxon>
        <taxon>Mollicutes</taxon>
        <taxon>Entomoplasmatales</taxon>
        <taxon>Spiroplasmataceae</taxon>
        <taxon>Spiroplasma</taxon>
    </lineage>
</organism>
<dbReference type="PANTHER" id="PTHR43031">
    <property type="entry name" value="FAD-DEPENDENT OXIDOREDUCTASE"/>
    <property type="match status" value="1"/>
</dbReference>
<evidence type="ECO:0000313" key="2">
    <source>
        <dbReference type="EMBL" id="AUM62324.1"/>
    </source>
</evidence>
<dbReference type="EMBL" id="CP025543">
    <property type="protein sequence ID" value="AUM62324.1"/>
    <property type="molecule type" value="Genomic_DNA"/>
</dbReference>
<dbReference type="Gene3D" id="3.40.250.10">
    <property type="entry name" value="Rhodanese-like domain"/>
    <property type="match status" value="1"/>
</dbReference>
<dbReference type="OrthoDB" id="389504at2"/>
<name>A0A2K9LX88_SPISQ</name>
<dbReference type="PROSITE" id="PS50206">
    <property type="entry name" value="RHODANESE_3"/>
    <property type="match status" value="1"/>
</dbReference>
<dbReference type="InterPro" id="IPR001763">
    <property type="entry name" value="Rhodanese-like_dom"/>
</dbReference>
<dbReference type="PANTHER" id="PTHR43031:SF1">
    <property type="entry name" value="PYRIDINE NUCLEOTIDE-DISULPHIDE OXIDOREDUCTASE"/>
    <property type="match status" value="1"/>
</dbReference>
<proteinExistence type="predicted"/>
<dbReference type="InterPro" id="IPR036873">
    <property type="entry name" value="Rhodanese-like_dom_sf"/>
</dbReference>
<dbReference type="InterPro" id="IPR050229">
    <property type="entry name" value="GlpE_sulfurtransferase"/>
</dbReference>
<dbReference type="RefSeq" id="WP_101780378.1">
    <property type="nucleotide sequence ID" value="NZ_CP025543.1"/>
</dbReference>
<dbReference type="Proteomes" id="UP000234790">
    <property type="component" value="Chromosome"/>
</dbReference>
<keyword evidence="3" id="KW-1185">Reference proteome</keyword>
<evidence type="ECO:0000259" key="1">
    <source>
        <dbReference type="PROSITE" id="PS50206"/>
    </source>
</evidence>
<dbReference type="Pfam" id="PF00581">
    <property type="entry name" value="Rhodanese"/>
    <property type="match status" value="1"/>
</dbReference>
<evidence type="ECO:0000313" key="3">
    <source>
        <dbReference type="Proteomes" id="UP000234790"/>
    </source>
</evidence>
<sequence length="131" mass="15734">MQWLDYVFKFIDKLFRTNAFKQKYKTKSSKKLNHILKSKNWQVVDIRNSISYGENHLKGSLNIPVTSFNFKYFKVLDKNSKILIIDEDSRSHLSVYKNLRQKGFKSYLFYEGYKSIRNDPNFDKLTKVVLY</sequence>
<dbReference type="CDD" id="cd00158">
    <property type="entry name" value="RHOD"/>
    <property type="match status" value="1"/>
</dbReference>
<dbReference type="SUPFAM" id="SSF52821">
    <property type="entry name" value="Rhodanese/Cell cycle control phosphatase"/>
    <property type="match status" value="1"/>
</dbReference>
<reference evidence="2 3" key="1">
    <citation type="submission" date="2017-12" db="EMBL/GenBank/DDBJ databases">
        <title>Complete genome sequence of Spiroplasma monobiae MQ-1 (ATCC 33825).</title>
        <authorList>
            <person name="Tsai Y.-M."/>
            <person name="Lo W.-S."/>
            <person name="Wu P.-S."/>
            <person name="Cho S.-T."/>
            <person name="Kuo C.-H."/>
        </authorList>
    </citation>
    <scope>NUCLEOTIDE SEQUENCE [LARGE SCALE GENOMIC DNA]</scope>
    <source>
        <strain evidence="2 3">MQ-1</strain>
    </source>
</reference>
<dbReference type="AlphaFoldDB" id="A0A2K9LX88"/>
<dbReference type="KEGG" id="smoo:SMONO_v1c00710"/>
<feature type="domain" description="Rhodanese" evidence="1">
    <location>
        <begin position="37"/>
        <end position="117"/>
    </location>
</feature>